<comment type="similarity">
    <text evidence="5">Belongs to the protein kinase superfamily. Ser/Thr protein kinase family. GCN2 subfamily.</text>
</comment>
<evidence type="ECO:0000256" key="2">
    <source>
        <dbReference type="ARBA" id="ARBA00022741"/>
    </source>
</evidence>
<keyword evidence="2" id="KW-0547">Nucleotide-binding</keyword>
<organism evidence="7 8">
    <name type="scientific">Legionella oakridgensis ATCC 33761 = DSM 21215</name>
    <dbReference type="NCBI Taxonomy" id="1268635"/>
    <lineage>
        <taxon>Bacteria</taxon>
        <taxon>Pseudomonadati</taxon>
        <taxon>Pseudomonadota</taxon>
        <taxon>Gammaproteobacteria</taxon>
        <taxon>Legionellales</taxon>
        <taxon>Legionellaceae</taxon>
        <taxon>Legionella</taxon>
    </lineage>
</organism>
<dbReference type="GO" id="GO:0004672">
    <property type="term" value="F:protein kinase activity"/>
    <property type="evidence" value="ECO:0007669"/>
    <property type="project" value="InterPro"/>
</dbReference>
<dbReference type="GO" id="GO:0005737">
    <property type="term" value="C:cytoplasm"/>
    <property type="evidence" value="ECO:0007669"/>
    <property type="project" value="TreeGrafter"/>
</dbReference>
<dbReference type="Gene3D" id="1.10.510.10">
    <property type="entry name" value="Transferase(Phosphotransferase) domain 1"/>
    <property type="match status" value="1"/>
</dbReference>
<dbReference type="InterPro" id="IPR050339">
    <property type="entry name" value="CC_SR_Kinase"/>
</dbReference>
<dbReference type="SUPFAM" id="SSF56112">
    <property type="entry name" value="Protein kinase-like (PK-like)"/>
    <property type="match status" value="1"/>
</dbReference>
<dbReference type="PROSITE" id="PS50011">
    <property type="entry name" value="PROTEIN_KINASE_DOM"/>
    <property type="match status" value="1"/>
</dbReference>
<dbReference type="Proteomes" id="UP000018838">
    <property type="component" value="Chromosome"/>
</dbReference>
<dbReference type="RefSeq" id="WP_025386047.1">
    <property type="nucleotide sequence ID" value="NZ_CP004006.1"/>
</dbReference>
<proteinExistence type="inferred from homology"/>
<dbReference type="PATRIC" id="fig|1268635.3.peg.2057"/>
<name>W0BAJ5_9GAMM</name>
<evidence type="ECO:0000256" key="3">
    <source>
        <dbReference type="ARBA" id="ARBA00022777"/>
    </source>
</evidence>
<evidence type="ECO:0000256" key="5">
    <source>
        <dbReference type="ARBA" id="ARBA00037982"/>
    </source>
</evidence>
<sequence>MKIREQLIALHRKGYLHRDIKPDNMIYDATNPTSPIEIIDLGRAVPLKEKDKTLHFSGFRLFFQPQTAPEYVYGNEDDIGEHSDIYSFGLIFCQFFPEETDKISALCHRYDFNLRQLTFDALNDQLIEVFKKKKEELIAQCSTIIDTTKESNTMSLENLRTALRNAELNNKDSIHTLQVACSNAFSDFNSTAVHHLLLKVYEFIAYFGFIKEEEVFKLKMRTFVNPNLNEDTVSLQEDSLSPVASDTSYIRFA</sequence>
<dbReference type="Pfam" id="PF00069">
    <property type="entry name" value="Pkinase"/>
    <property type="match status" value="1"/>
</dbReference>
<evidence type="ECO:0000313" key="8">
    <source>
        <dbReference type="Proteomes" id="UP000018838"/>
    </source>
</evidence>
<dbReference type="PANTHER" id="PTHR11042">
    <property type="entry name" value="EUKARYOTIC TRANSLATION INITIATION FACTOR 2-ALPHA KINASE EIF2-ALPHA KINASE -RELATED"/>
    <property type="match status" value="1"/>
</dbReference>
<dbReference type="STRING" id="1268635.Loa_02019"/>
<evidence type="ECO:0000256" key="1">
    <source>
        <dbReference type="ARBA" id="ARBA00022679"/>
    </source>
</evidence>
<protein>
    <submittedName>
        <fullName evidence="7">Protein kinase domain protein</fullName>
    </submittedName>
</protein>
<keyword evidence="4" id="KW-0067">ATP-binding</keyword>
<dbReference type="GO" id="GO:0005524">
    <property type="term" value="F:ATP binding"/>
    <property type="evidence" value="ECO:0007669"/>
    <property type="project" value="UniProtKB-KW"/>
</dbReference>
<keyword evidence="8" id="KW-1185">Reference proteome</keyword>
<dbReference type="AlphaFoldDB" id="W0BAJ5"/>
<reference evidence="7 8" key="1">
    <citation type="journal article" date="2013" name="Int. J. Med. Microbiol.">
        <title>Legionella oakridgensis ATCC 33761 genome sequence and phenotypic characterization reveals its replication capacity in amoebae.</title>
        <authorList>
            <person name="Brzuszkiewicz E."/>
            <person name="Schulz T."/>
            <person name="Rydzewski K."/>
            <person name="Daniel R."/>
            <person name="Gillmaier N."/>
            <person name="Dittmann C."/>
            <person name="Holland G."/>
            <person name="Schunder E."/>
            <person name="Lautner M."/>
            <person name="Eisenreich W."/>
            <person name="Luck C."/>
            <person name="Heuner K."/>
        </authorList>
    </citation>
    <scope>NUCLEOTIDE SEQUENCE [LARGE SCALE GENOMIC DNA]</scope>
    <source>
        <strain>OR-10</strain>
        <strain evidence="8">ATCC 33761</strain>
    </source>
</reference>
<dbReference type="HOGENOM" id="CLU_1097510_0_0_6"/>
<dbReference type="InterPro" id="IPR000719">
    <property type="entry name" value="Prot_kinase_dom"/>
</dbReference>
<dbReference type="KEGG" id="lok:Loa_02019"/>
<keyword evidence="3 7" id="KW-0418">Kinase</keyword>
<evidence type="ECO:0000259" key="6">
    <source>
        <dbReference type="PROSITE" id="PS50011"/>
    </source>
</evidence>
<accession>W0BAJ5</accession>
<keyword evidence="1" id="KW-0808">Transferase</keyword>
<dbReference type="InterPro" id="IPR011009">
    <property type="entry name" value="Kinase-like_dom_sf"/>
</dbReference>
<dbReference type="InterPro" id="IPR008271">
    <property type="entry name" value="Ser/Thr_kinase_AS"/>
</dbReference>
<evidence type="ECO:0000256" key="4">
    <source>
        <dbReference type="ARBA" id="ARBA00022840"/>
    </source>
</evidence>
<evidence type="ECO:0000313" key="7">
    <source>
        <dbReference type="EMBL" id="AHE67563.1"/>
    </source>
</evidence>
<dbReference type="EMBL" id="CP004006">
    <property type="protein sequence ID" value="AHE67563.1"/>
    <property type="molecule type" value="Genomic_DNA"/>
</dbReference>
<gene>
    <name evidence="7" type="ORF">Loa_02019</name>
</gene>
<dbReference type="PROSITE" id="PS00108">
    <property type="entry name" value="PROTEIN_KINASE_ST"/>
    <property type="match status" value="1"/>
</dbReference>
<feature type="domain" description="Protein kinase" evidence="6">
    <location>
        <begin position="1"/>
        <end position="168"/>
    </location>
</feature>